<evidence type="ECO:0000256" key="3">
    <source>
        <dbReference type="ARBA" id="ARBA00023012"/>
    </source>
</evidence>
<evidence type="ECO:0000256" key="2">
    <source>
        <dbReference type="ARBA" id="ARBA00022777"/>
    </source>
</evidence>
<reference evidence="7" key="1">
    <citation type="journal article" date="2014" name="Int. J. Syst. Evol. Microbiol.">
        <title>Complete genome sequence of Corynebacterium casei LMG S-19264T (=DSM 44701T), isolated from a smear-ripened cheese.</title>
        <authorList>
            <consortium name="US DOE Joint Genome Institute (JGI-PGF)"/>
            <person name="Walter F."/>
            <person name="Albersmeier A."/>
            <person name="Kalinowski J."/>
            <person name="Ruckert C."/>
        </authorList>
    </citation>
    <scope>NUCLEOTIDE SEQUENCE</scope>
    <source>
        <strain evidence="7">CGMCC 1.16067</strain>
    </source>
</reference>
<dbReference type="PANTHER" id="PTHR24421:SF61">
    <property type="entry name" value="OXYGEN SENSOR HISTIDINE KINASE NREB"/>
    <property type="match status" value="1"/>
</dbReference>
<feature type="domain" description="Histidine kinase/HSP90-like ATPase" evidence="5">
    <location>
        <begin position="285"/>
        <end position="379"/>
    </location>
</feature>
<evidence type="ECO:0000256" key="4">
    <source>
        <dbReference type="SAM" id="Phobius"/>
    </source>
</evidence>
<dbReference type="Pfam" id="PF19354">
    <property type="entry name" value="DUF5931"/>
    <property type="match status" value="1"/>
</dbReference>
<dbReference type="Proteomes" id="UP000649179">
    <property type="component" value="Unassembled WGS sequence"/>
</dbReference>
<protein>
    <submittedName>
        <fullName evidence="7">Histidine kinase</fullName>
    </submittedName>
</protein>
<evidence type="ECO:0000256" key="1">
    <source>
        <dbReference type="ARBA" id="ARBA00022679"/>
    </source>
</evidence>
<evidence type="ECO:0000313" key="7">
    <source>
        <dbReference type="EMBL" id="GGF31608.1"/>
    </source>
</evidence>
<accession>A0A917BAS5</accession>
<dbReference type="InterPro" id="IPR045975">
    <property type="entry name" value="DUF5931"/>
</dbReference>
<keyword evidence="4" id="KW-0812">Transmembrane</keyword>
<feature type="domain" description="DUF5931" evidence="6">
    <location>
        <begin position="11"/>
        <end position="166"/>
    </location>
</feature>
<organism evidence="7 8">
    <name type="scientific">Marmoricola endophyticus</name>
    <dbReference type="NCBI Taxonomy" id="2040280"/>
    <lineage>
        <taxon>Bacteria</taxon>
        <taxon>Bacillati</taxon>
        <taxon>Actinomycetota</taxon>
        <taxon>Actinomycetes</taxon>
        <taxon>Propionibacteriales</taxon>
        <taxon>Nocardioidaceae</taxon>
        <taxon>Marmoricola</taxon>
    </lineage>
</organism>
<feature type="transmembrane region" description="Helical" evidence="4">
    <location>
        <begin position="16"/>
        <end position="37"/>
    </location>
</feature>
<dbReference type="SUPFAM" id="SSF55874">
    <property type="entry name" value="ATPase domain of HSP90 chaperone/DNA topoisomerase II/histidine kinase"/>
    <property type="match status" value="1"/>
</dbReference>
<dbReference type="RefSeq" id="WP_229660471.1">
    <property type="nucleotide sequence ID" value="NZ_BMKQ01000001.1"/>
</dbReference>
<evidence type="ECO:0000259" key="5">
    <source>
        <dbReference type="Pfam" id="PF02518"/>
    </source>
</evidence>
<dbReference type="EMBL" id="BMKQ01000001">
    <property type="protein sequence ID" value="GGF31608.1"/>
    <property type="molecule type" value="Genomic_DNA"/>
</dbReference>
<feature type="transmembrane region" description="Helical" evidence="4">
    <location>
        <begin position="73"/>
        <end position="94"/>
    </location>
</feature>
<keyword evidence="4" id="KW-1133">Transmembrane helix</keyword>
<sequence length="393" mass="41044">MTGPAGAATGTVQDSMFRALAVLRVVLLVNALGLGWYRRAGLDHPGAALAFFVVLAAWTVVATWAYAAPRRRGATLLLLDLAVALLGIGLTPWIKGLDFGATLPGFWVMVVVLAWAVLWGWPGGLVAAAAISVSDIAARASIDQSDYGNVFLLLVGGALVGFLCDLLGRATRERDAAERAAAVAEERARLARVVHDGVLQVLALVQRRGAEIGGETAELARLAGEQEVALRALVQRREPAPAYDVAAGDEVDLAELVGALQARPAPRVQVAVPGGRVPMTRERAEELVAVAGACLHNVVDHVGAEATAWVLLEDLEDEVVLTVRDDGPGIADGRLDAAAADGRLGVSESIRGRTGYLGGTATLHSSPAEGTEWEIRVPRGDASAAWLLGGGRR</sequence>
<feature type="transmembrane region" description="Helical" evidence="4">
    <location>
        <begin position="49"/>
        <end position="67"/>
    </location>
</feature>
<dbReference type="InterPro" id="IPR036890">
    <property type="entry name" value="HATPase_C_sf"/>
</dbReference>
<comment type="caution">
    <text evidence="7">The sequence shown here is derived from an EMBL/GenBank/DDBJ whole genome shotgun (WGS) entry which is preliminary data.</text>
</comment>
<keyword evidence="4" id="KW-0472">Membrane</keyword>
<evidence type="ECO:0000259" key="6">
    <source>
        <dbReference type="Pfam" id="PF19354"/>
    </source>
</evidence>
<evidence type="ECO:0000313" key="8">
    <source>
        <dbReference type="Proteomes" id="UP000649179"/>
    </source>
</evidence>
<feature type="transmembrane region" description="Helical" evidence="4">
    <location>
        <begin position="106"/>
        <end position="130"/>
    </location>
</feature>
<dbReference type="NCBIfam" id="NF047322">
    <property type="entry name" value="HK_morpho_MacS"/>
    <property type="match status" value="1"/>
</dbReference>
<keyword evidence="3" id="KW-0902">Two-component regulatory system</keyword>
<dbReference type="GO" id="GO:0016301">
    <property type="term" value="F:kinase activity"/>
    <property type="evidence" value="ECO:0007669"/>
    <property type="project" value="UniProtKB-KW"/>
</dbReference>
<feature type="transmembrane region" description="Helical" evidence="4">
    <location>
        <begin position="150"/>
        <end position="168"/>
    </location>
</feature>
<keyword evidence="2 7" id="KW-0418">Kinase</keyword>
<dbReference type="GO" id="GO:0000160">
    <property type="term" value="P:phosphorelay signal transduction system"/>
    <property type="evidence" value="ECO:0007669"/>
    <property type="project" value="UniProtKB-KW"/>
</dbReference>
<keyword evidence="8" id="KW-1185">Reference proteome</keyword>
<dbReference type="PANTHER" id="PTHR24421">
    <property type="entry name" value="NITRATE/NITRITE SENSOR PROTEIN NARX-RELATED"/>
    <property type="match status" value="1"/>
</dbReference>
<dbReference type="AlphaFoldDB" id="A0A917BAS5"/>
<dbReference type="Pfam" id="PF02518">
    <property type="entry name" value="HATPase_c"/>
    <property type="match status" value="1"/>
</dbReference>
<reference evidence="7" key="2">
    <citation type="submission" date="2020-09" db="EMBL/GenBank/DDBJ databases">
        <authorList>
            <person name="Sun Q."/>
            <person name="Zhou Y."/>
        </authorList>
    </citation>
    <scope>NUCLEOTIDE SEQUENCE</scope>
    <source>
        <strain evidence="7">CGMCC 1.16067</strain>
    </source>
</reference>
<dbReference type="Gene3D" id="3.30.565.10">
    <property type="entry name" value="Histidine kinase-like ATPase, C-terminal domain"/>
    <property type="match status" value="1"/>
</dbReference>
<dbReference type="InterPro" id="IPR050482">
    <property type="entry name" value="Sensor_HK_TwoCompSys"/>
</dbReference>
<dbReference type="InterPro" id="IPR003594">
    <property type="entry name" value="HATPase_dom"/>
</dbReference>
<name>A0A917BAS5_9ACTN</name>
<gene>
    <name evidence="7" type="ORF">GCM10011519_01220</name>
</gene>
<keyword evidence="1" id="KW-0808">Transferase</keyword>
<proteinExistence type="predicted"/>